<dbReference type="EMBL" id="CP126664">
    <property type="protein sequence ID" value="WKA08447.1"/>
    <property type="molecule type" value="Genomic_DNA"/>
</dbReference>
<evidence type="ECO:0000256" key="4">
    <source>
        <dbReference type="ARBA" id="ARBA00023163"/>
    </source>
</evidence>
<reference evidence="9 10" key="1">
    <citation type="journal article" date="2023" name="Hortic Res">
        <title>The complete reference genome for grapevine (Vitis vinifera L.) genetics and breeding.</title>
        <authorList>
            <person name="Shi X."/>
            <person name="Cao S."/>
            <person name="Wang X."/>
            <person name="Huang S."/>
            <person name="Wang Y."/>
            <person name="Liu Z."/>
            <person name="Liu W."/>
            <person name="Leng X."/>
            <person name="Peng Y."/>
            <person name="Wang N."/>
            <person name="Wang Y."/>
            <person name="Ma Z."/>
            <person name="Xu X."/>
            <person name="Zhang F."/>
            <person name="Xue H."/>
            <person name="Zhong H."/>
            <person name="Wang Y."/>
            <person name="Zhang K."/>
            <person name="Velt A."/>
            <person name="Avia K."/>
            <person name="Holtgrawe D."/>
            <person name="Grimplet J."/>
            <person name="Matus J.T."/>
            <person name="Ware D."/>
            <person name="Wu X."/>
            <person name="Wang H."/>
            <person name="Liu C."/>
            <person name="Fang Y."/>
            <person name="Rustenholz C."/>
            <person name="Cheng Z."/>
            <person name="Xiao H."/>
            <person name="Zhou Y."/>
        </authorList>
    </citation>
    <scope>NUCLEOTIDE SEQUENCE [LARGE SCALE GENOMIC DNA]</scope>
    <source>
        <strain evidence="10">cv. Pinot noir / PN40024</strain>
        <tissue evidence="9">Leaf</tissue>
    </source>
</reference>
<sequence>MVDRLERRRFLGGGPLYNPQPKVPTSFTKPTVHFPFLSLGNFVFCFVLLVVDLGIFATHPDSPAPFSLRNYSLARRPIIVSSISCSEVTNFRFPENFIFSKLKMGRVKLKIKRLESTSNRQVTYSKRRNGILKKARELSILCDIEIILLMFSPTGRPTLFHGARSDIEEVIAKFAQLTPQERAKRKLESLEALKKTFKKLDHDVNLQDFLGASTQTIEELTNQARLLQAQLTEVHKRLSYWSNPDKVDSTEHLRQMEDSLRESLNRIRVHKENFGKHQLMSLECASQFQNGMHLPLIMDGVQEAQPLSWLPNNENQHLILPEEPSYLPQRDMECSADASIPGYSGYYSTGKQTEIGNSGQVDEQGQEGSALNQLSGNSNLRLQLSEQYLYSPFGNLNLPDEKKLKPEMEMNLQGNPVDYQVNGNFEIPAPIYDNRQHTWVSASGPCSIAMFDENSFSQGNVPPIVHSAFPDSQQNSLS</sequence>
<gene>
    <name evidence="9" type="ORF">VitviT2T_026170</name>
</gene>
<dbReference type="SUPFAM" id="SSF55455">
    <property type="entry name" value="SRF-like"/>
    <property type="match status" value="1"/>
</dbReference>
<evidence type="ECO:0000259" key="8">
    <source>
        <dbReference type="PROSITE" id="PS50066"/>
    </source>
</evidence>
<dbReference type="InterPro" id="IPR002100">
    <property type="entry name" value="TF_MADSbox"/>
</dbReference>
<keyword evidence="10" id="KW-1185">Reference proteome</keyword>
<proteinExistence type="predicted"/>
<dbReference type="Pfam" id="PF00319">
    <property type="entry name" value="SRF-TF"/>
    <property type="match status" value="1"/>
</dbReference>
<accession>A0ABY9DN64</accession>
<evidence type="ECO:0000256" key="2">
    <source>
        <dbReference type="ARBA" id="ARBA00023015"/>
    </source>
</evidence>
<keyword evidence="5" id="KW-0539">Nucleus</keyword>
<dbReference type="PANTHER" id="PTHR48019">
    <property type="entry name" value="SERUM RESPONSE FACTOR HOMOLOG"/>
    <property type="match status" value="1"/>
</dbReference>
<evidence type="ECO:0000313" key="10">
    <source>
        <dbReference type="Proteomes" id="UP001227230"/>
    </source>
</evidence>
<protein>
    <recommendedName>
        <fullName evidence="8">MADS-box domain-containing protein</fullName>
    </recommendedName>
</protein>
<keyword evidence="2" id="KW-0805">Transcription regulation</keyword>
<dbReference type="SMART" id="SM00432">
    <property type="entry name" value="MADS"/>
    <property type="match status" value="1"/>
</dbReference>
<feature type="coiled-coil region" evidence="6">
    <location>
        <begin position="180"/>
        <end position="273"/>
    </location>
</feature>
<keyword evidence="3" id="KW-0238">DNA-binding</keyword>
<dbReference type="Gene3D" id="3.40.1810.10">
    <property type="entry name" value="Transcription factor, MADS-box"/>
    <property type="match status" value="1"/>
</dbReference>
<evidence type="ECO:0000313" key="9">
    <source>
        <dbReference type="EMBL" id="WKA08447.1"/>
    </source>
</evidence>
<evidence type="ECO:0000256" key="1">
    <source>
        <dbReference type="ARBA" id="ARBA00004123"/>
    </source>
</evidence>
<keyword evidence="7" id="KW-0812">Transmembrane</keyword>
<organism evidence="9 10">
    <name type="scientific">Vitis vinifera</name>
    <name type="common">Grape</name>
    <dbReference type="NCBI Taxonomy" id="29760"/>
    <lineage>
        <taxon>Eukaryota</taxon>
        <taxon>Viridiplantae</taxon>
        <taxon>Streptophyta</taxon>
        <taxon>Embryophyta</taxon>
        <taxon>Tracheophyta</taxon>
        <taxon>Spermatophyta</taxon>
        <taxon>Magnoliopsida</taxon>
        <taxon>eudicotyledons</taxon>
        <taxon>Gunneridae</taxon>
        <taxon>Pentapetalae</taxon>
        <taxon>rosids</taxon>
        <taxon>Vitales</taxon>
        <taxon>Vitaceae</taxon>
        <taxon>Viteae</taxon>
        <taxon>Vitis</taxon>
    </lineage>
</organism>
<dbReference type="InterPro" id="IPR050142">
    <property type="entry name" value="MADS-box/MEF2_TF"/>
</dbReference>
<evidence type="ECO:0000256" key="3">
    <source>
        <dbReference type="ARBA" id="ARBA00023125"/>
    </source>
</evidence>
<dbReference type="InterPro" id="IPR036879">
    <property type="entry name" value="TF_MADSbox_sf"/>
</dbReference>
<feature type="transmembrane region" description="Helical" evidence="7">
    <location>
        <begin position="36"/>
        <end position="57"/>
    </location>
</feature>
<evidence type="ECO:0000256" key="7">
    <source>
        <dbReference type="SAM" id="Phobius"/>
    </source>
</evidence>
<feature type="domain" description="MADS-box" evidence="8">
    <location>
        <begin position="104"/>
        <end position="164"/>
    </location>
</feature>
<name>A0ABY9DN64_VITVI</name>
<keyword evidence="7" id="KW-1133">Transmembrane helix</keyword>
<keyword evidence="7" id="KW-0472">Membrane</keyword>
<dbReference type="PROSITE" id="PS50066">
    <property type="entry name" value="MADS_BOX_2"/>
    <property type="match status" value="1"/>
</dbReference>
<evidence type="ECO:0000256" key="6">
    <source>
        <dbReference type="SAM" id="Coils"/>
    </source>
</evidence>
<comment type="subcellular location">
    <subcellularLocation>
        <location evidence="1">Nucleus</location>
    </subcellularLocation>
</comment>
<evidence type="ECO:0000256" key="5">
    <source>
        <dbReference type="ARBA" id="ARBA00023242"/>
    </source>
</evidence>
<dbReference type="Proteomes" id="UP001227230">
    <property type="component" value="Chromosome 17"/>
</dbReference>
<keyword evidence="4" id="KW-0804">Transcription</keyword>
<dbReference type="PRINTS" id="PR00404">
    <property type="entry name" value="MADSDOMAIN"/>
</dbReference>
<keyword evidence="6" id="KW-0175">Coiled coil</keyword>